<comment type="similarity">
    <text evidence="2">Belongs to the tyrosyl-DNA phosphodiesterase family.</text>
</comment>
<reference evidence="13" key="1">
    <citation type="submission" date="2023-03" db="EMBL/GenBank/DDBJ databases">
        <title>Massive genome expansion in bonnet fungi (Mycena s.s.) driven by repeated elements and novel gene families across ecological guilds.</title>
        <authorList>
            <consortium name="Lawrence Berkeley National Laboratory"/>
            <person name="Harder C.B."/>
            <person name="Miyauchi S."/>
            <person name="Viragh M."/>
            <person name="Kuo A."/>
            <person name="Thoen E."/>
            <person name="Andreopoulos B."/>
            <person name="Lu D."/>
            <person name="Skrede I."/>
            <person name="Drula E."/>
            <person name="Henrissat B."/>
            <person name="Morin E."/>
            <person name="Kohler A."/>
            <person name="Barry K."/>
            <person name="LaButti K."/>
            <person name="Morin E."/>
            <person name="Salamov A."/>
            <person name="Lipzen A."/>
            <person name="Mereny Z."/>
            <person name="Hegedus B."/>
            <person name="Baldrian P."/>
            <person name="Stursova M."/>
            <person name="Weitz H."/>
            <person name="Taylor A."/>
            <person name="Grigoriev I.V."/>
            <person name="Nagy L.G."/>
            <person name="Martin F."/>
            <person name="Kauserud H."/>
        </authorList>
    </citation>
    <scope>NUCLEOTIDE SEQUENCE</scope>
    <source>
        <strain evidence="13">CBHHK182m</strain>
    </source>
</reference>
<dbReference type="EMBL" id="JARKIB010000482">
    <property type="protein sequence ID" value="KAJ7704702.1"/>
    <property type="molecule type" value="Genomic_DNA"/>
</dbReference>
<feature type="region of interest" description="Disordered" evidence="12">
    <location>
        <begin position="44"/>
        <end position="68"/>
    </location>
</feature>
<feature type="active site" description="Proton donor/acceptor" evidence="9">
    <location>
        <position position="456"/>
    </location>
</feature>
<feature type="binding site" evidence="10">
    <location>
        <position position="458"/>
    </location>
    <ligand>
        <name>substrate</name>
    </ligand>
</feature>
<keyword evidence="5" id="KW-0378">Hydrolase</keyword>
<keyword evidence="4" id="KW-0227">DNA damage</keyword>
<dbReference type="GO" id="GO:0017005">
    <property type="term" value="F:3'-tyrosyl-DNA phosphodiesterase activity"/>
    <property type="evidence" value="ECO:0007669"/>
    <property type="project" value="TreeGrafter"/>
</dbReference>
<keyword evidence="3" id="KW-0540">Nuclease</keyword>
<evidence type="ECO:0000256" key="6">
    <source>
        <dbReference type="ARBA" id="ARBA00022839"/>
    </source>
</evidence>
<feature type="binding site" evidence="10">
    <location>
        <position position="226"/>
    </location>
    <ligand>
        <name>substrate</name>
    </ligand>
</feature>
<dbReference type="GO" id="GO:0006281">
    <property type="term" value="P:DNA repair"/>
    <property type="evidence" value="ECO:0007669"/>
    <property type="project" value="UniProtKB-KW"/>
</dbReference>
<feature type="compositionally biased region" description="Low complexity" evidence="12">
    <location>
        <begin position="50"/>
        <end position="60"/>
    </location>
</feature>
<evidence type="ECO:0000313" key="13">
    <source>
        <dbReference type="EMBL" id="KAJ7704702.1"/>
    </source>
</evidence>
<evidence type="ECO:0000256" key="11">
    <source>
        <dbReference type="PIRSR" id="PIRSR610347-3"/>
    </source>
</evidence>
<dbReference type="InterPro" id="IPR010347">
    <property type="entry name" value="Tdp1"/>
</dbReference>
<feature type="active site" description="Nucleophile" evidence="9">
    <location>
        <position position="224"/>
    </location>
</feature>
<dbReference type="GO" id="GO:0003690">
    <property type="term" value="F:double-stranded DNA binding"/>
    <property type="evidence" value="ECO:0007669"/>
    <property type="project" value="TreeGrafter"/>
</dbReference>
<evidence type="ECO:0000256" key="5">
    <source>
        <dbReference type="ARBA" id="ARBA00022801"/>
    </source>
</evidence>
<accession>A0AAD7GT97</accession>
<name>A0AAD7GT97_9AGAR</name>
<dbReference type="AlphaFoldDB" id="A0AAD7GT97"/>
<keyword evidence="6" id="KW-0269">Exonuclease</keyword>
<evidence type="ECO:0000256" key="7">
    <source>
        <dbReference type="ARBA" id="ARBA00023204"/>
    </source>
</evidence>
<feature type="region of interest" description="Disordered" evidence="12">
    <location>
        <begin position="560"/>
        <end position="587"/>
    </location>
</feature>
<comment type="caution">
    <text evidence="13">The sequence shown here is derived from an EMBL/GenBank/DDBJ whole genome shotgun (WGS) entry which is preliminary data.</text>
</comment>
<comment type="subcellular location">
    <subcellularLocation>
        <location evidence="1">Nucleus</location>
    </subcellularLocation>
</comment>
<dbReference type="Pfam" id="PF06087">
    <property type="entry name" value="Tyr-DNA_phospho"/>
    <property type="match status" value="1"/>
</dbReference>
<dbReference type="GO" id="GO:0004527">
    <property type="term" value="F:exonuclease activity"/>
    <property type="evidence" value="ECO:0007669"/>
    <property type="project" value="UniProtKB-KW"/>
</dbReference>
<feature type="site" description="Interaction with DNA" evidence="11">
    <location>
        <position position="483"/>
    </location>
</feature>
<evidence type="ECO:0000313" key="14">
    <source>
        <dbReference type="Proteomes" id="UP001215598"/>
    </source>
</evidence>
<proteinExistence type="inferred from homology"/>
<evidence type="ECO:0000256" key="1">
    <source>
        <dbReference type="ARBA" id="ARBA00004123"/>
    </source>
</evidence>
<dbReference type="PANTHER" id="PTHR12415">
    <property type="entry name" value="TYROSYL-DNA PHOSPHODIESTERASE 1"/>
    <property type="match status" value="1"/>
</dbReference>
<dbReference type="Proteomes" id="UP001215598">
    <property type="component" value="Unassembled WGS sequence"/>
</dbReference>
<evidence type="ECO:0000256" key="2">
    <source>
        <dbReference type="ARBA" id="ARBA00010205"/>
    </source>
</evidence>
<keyword evidence="8" id="KW-0539">Nucleus</keyword>
<evidence type="ECO:0000256" key="9">
    <source>
        <dbReference type="PIRSR" id="PIRSR610347-1"/>
    </source>
</evidence>
<dbReference type="SUPFAM" id="SSF56024">
    <property type="entry name" value="Phospholipase D/nuclease"/>
    <property type="match status" value="2"/>
</dbReference>
<evidence type="ECO:0000256" key="3">
    <source>
        <dbReference type="ARBA" id="ARBA00022722"/>
    </source>
</evidence>
<dbReference type="Gene3D" id="3.30.870.10">
    <property type="entry name" value="Endonuclease Chain A"/>
    <property type="match status" value="2"/>
</dbReference>
<evidence type="ECO:0000256" key="4">
    <source>
        <dbReference type="ARBA" id="ARBA00022763"/>
    </source>
</evidence>
<evidence type="ECO:0000256" key="8">
    <source>
        <dbReference type="ARBA" id="ARBA00023242"/>
    </source>
</evidence>
<evidence type="ECO:0000256" key="10">
    <source>
        <dbReference type="PIRSR" id="PIRSR610347-2"/>
    </source>
</evidence>
<gene>
    <name evidence="13" type="ORF">B0H16DRAFT_710367</name>
</gene>
<protein>
    <submittedName>
        <fullName evidence="13">Tyrosyl-DNA phosphodiesterase-domain-containing protein</fullName>
    </submittedName>
</protein>
<dbReference type="PANTHER" id="PTHR12415:SF0">
    <property type="entry name" value="TYROSYL-DNA PHOSPHODIESTERASE 1"/>
    <property type="match status" value="1"/>
</dbReference>
<keyword evidence="14" id="KW-1185">Reference proteome</keyword>
<evidence type="ECO:0000256" key="12">
    <source>
        <dbReference type="SAM" id="MobiDB-lite"/>
    </source>
</evidence>
<dbReference type="GO" id="GO:0003697">
    <property type="term" value="F:single-stranded DNA binding"/>
    <property type="evidence" value="ECO:0007669"/>
    <property type="project" value="TreeGrafter"/>
</dbReference>
<organism evidence="13 14">
    <name type="scientific">Mycena metata</name>
    <dbReference type="NCBI Taxonomy" id="1033252"/>
    <lineage>
        <taxon>Eukaryota</taxon>
        <taxon>Fungi</taxon>
        <taxon>Dikarya</taxon>
        <taxon>Basidiomycota</taxon>
        <taxon>Agaricomycotina</taxon>
        <taxon>Agaricomycetes</taxon>
        <taxon>Agaricomycetidae</taxon>
        <taxon>Agaricales</taxon>
        <taxon>Marasmiineae</taxon>
        <taxon>Mycenaceae</taxon>
        <taxon>Mycena</taxon>
    </lineage>
</organism>
<sequence>MPHEGSDAEEDCELQRSRHLTPTSSIHCSPLNYRPRALALSMEGERDDSALASTSSSASTVHNGAKRRLIDVSDGERVTKKRKKDAAEMHNRRLRAYVTEMMKEIRMKLPQLDAKYEGGALRNTRTPGRNSANTPNTISMGDLIHTDYLCAGLVFAFCIENDLLFSYFPFSTSKRPQVHRFHEDAPEIEGPRGRRKRRARGLPEKVRRQFQGLYPPFMGSRCAHSKLMVLVYPDFLRVVITSANFMAIDVELGDNTWFIQDFPRISPPADDDESQPEYVETTFERDLKRHIEQLGCPEDFLDRYFKPGKFDFSGVKVHLVTSVPGNYFGTEATEYGQLALRRIVRKKILRSYKVDKLPKMTFEICTASVGHLENEDVVKNFLESCAGNRQESIEGKPELKFVFPTLRDVQKSHLGIDAASNISCHIDWRALPEKGAEYLSDVFYHYRSRDPGCLFHMKVIFALHADNPKATPLYMYTGSANFSMSAWGVVRPDLRNGVIARTLALERLEKVANYECGVVIKGEDIVGMLETDRWRDIVPYQRPTEANRYKEGEKPFRVSKYNTNAPIDRDSDSGDDEDEENMSRSTQDLVRLLSKKTVLRLVCQA</sequence>
<dbReference type="GO" id="GO:0005634">
    <property type="term" value="C:nucleus"/>
    <property type="evidence" value="ECO:0007669"/>
    <property type="project" value="UniProtKB-SubCell"/>
</dbReference>
<keyword evidence="7" id="KW-0234">DNA repair</keyword>